<comment type="caution">
    <text evidence="1">The sequence shown here is derived from an EMBL/GenBank/DDBJ whole genome shotgun (WGS) entry which is preliminary data.</text>
</comment>
<dbReference type="Proteomes" id="UP001054837">
    <property type="component" value="Unassembled WGS sequence"/>
</dbReference>
<dbReference type="EMBL" id="BPLQ01014081">
    <property type="protein sequence ID" value="GIY77118.1"/>
    <property type="molecule type" value="Genomic_DNA"/>
</dbReference>
<proteinExistence type="predicted"/>
<keyword evidence="2" id="KW-1185">Reference proteome</keyword>
<accession>A0AAV4W695</accession>
<organism evidence="1 2">
    <name type="scientific">Caerostris darwini</name>
    <dbReference type="NCBI Taxonomy" id="1538125"/>
    <lineage>
        <taxon>Eukaryota</taxon>
        <taxon>Metazoa</taxon>
        <taxon>Ecdysozoa</taxon>
        <taxon>Arthropoda</taxon>
        <taxon>Chelicerata</taxon>
        <taxon>Arachnida</taxon>
        <taxon>Araneae</taxon>
        <taxon>Araneomorphae</taxon>
        <taxon>Entelegynae</taxon>
        <taxon>Araneoidea</taxon>
        <taxon>Araneidae</taxon>
        <taxon>Caerostris</taxon>
    </lineage>
</organism>
<dbReference type="AlphaFoldDB" id="A0AAV4W695"/>
<sequence>MNPLNNRMRVFITKSHAENFVLKLLSALLAERRTTSNCNRGVRVEQVVQWEGGQTINFISQSPLTTRGNCCGSLFKESDNGARLKCVLEIRANVTEPKGFWT</sequence>
<reference evidence="1 2" key="1">
    <citation type="submission" date="2021-06" db="EMBL/GenBank/DDBJ databases">
        <title>Caerostris darwini draft genome.</title>
        <authorList>
            <person name="Kono N."/>
            <person name="Arakawa K."/>
        </authorList>
    </citation>
    <scope>NUCLEOTIDE SEQUENCE [LARGE SCALE GENOMIC DNA]</scope>
</reference>
<protein>
    <submittedName>
        <fullName evidence="1">Uncharacterized protein</fullName>
    </submittedName>
</protein>
<gene>
    <name evidence="1" type="ORF">CDAR_299971</name>
</gene>
<evidence type="ECO:0000313" key="2">
    <source>
        <dbReference type="Proteomes" id="UP001054837"/>
    </source>
</evidence>
<name>A0AAV4W695_9ARAC</name>
<evidence type="ECO:0000313" key="1">
    <source>
        <dbReference type="EMBL" id="GIY77118.1"/>
    </source>
</evidence>